<organism evidence="8 9">
    <name type="scientific">Spiribacter onubensis</name>
    <dbReference type="NCBI Taxonomy" id="3122420"/>
    <lineage>
        <taxon>Bacteria</taxon>
        <taxon>Pseudomonadati</taxon>
        <taxon>Pseudomonadota</taxon>
        <taxon>Gammaproteobacteria</taxon>
        <taxon>Chromatiales</taxon>
        <taxon>Ectothiorhodospiraceae</taxon>
        <taxon>Spiribacter</taxon>
    </lineage>
</organism>
<proteinExistence type="predicted"/>
<dbReference type="GO" id="GO:0016740">
    <property type="term" value="F:transferase activity"/>
    <property type="evidence" value="ECO:0007669"/>
    <property type="project" value="UniProtKB-KW"/>
</dbReference>
<feature type="transmembrane region" description="Helical" evidence="7">
    <location>
        <begin position="700"/>
        <end position="722"/>
    </location>
</feature>
<keyword evidence="2" id="KW-1003">Cell membrane</keyword>
<evidence type="ECO:0000256" key="5">
    <source>
        <dbReference type="ARBA" id="ARBA00022989"/>
    </source>
</evidence>
<evidence type="ECO:0000256" key="2">
    <source>
        <dbReference type="ARBA" id="ARBA00022475"/>
    </source>
</evidence>
<feature type="transmembrane region" description="Helical" evidence="7">
    <location>
        <begin position="400"/>
        <end position="417"/>
    </location>
</feature>
<dbReference type="Pfam" id="PF00953">
    <property type="entry name" value="Glycos_transf_4"/>
    <property type="match status" value="1"/>
</dbReference>
<dbReference type="PANTHER" id="PTHR22926">
    <property type="entry name" value="PHOSPHO-N-ACETYLMURAMOYL-PENTAPEPTIDE-TRANSFERASE"/>
    <property type="match status" value="1"/>
</dbReference>
<evidence type="ECO:0000313" key="9">
    <source>
        <dbReference type="Proteomes" id="UP001556653"/>
    </source>
</evidence>
<dbReference type="PROSITE" id="PS01348">
    <property type="entry name" value="MRAY_2"/>
    <property type="match status" value="1"/>
</dbReference>
<feature type="transmembrane region" description="Helical" evidence="7">
    <location>
        <begin position="574"/>
        <end position="592"/>
    </location>
</feature>
<feature type="transmembrane region" description="Helical" evidence="7">
    <location>
        <begin position="429"/>
        <end position="448"/>
    </location>
</feature>
<feature type="transmembrane region" description="Helical" evidence="7">
    <location>
        <begin position="144"/>
        <end position="162"/>
    </location>
</feature>
<evidence type="ECO:0000256" key="7">
    <source>
        <dbReference type="SAM" id="Phobius"/>
    </source>
</evidence>
<feature type="transmembrane region" description="Helical" evidence="7">
    <location>
        <begin position="549"/>
        <end position="568"/>
    </location>
</feature>
<feature type="transmembrane region" description="Helical" evidence="7">
    <location>
        <begin position="734"/>
        <end position="757"/>
    </location>
</feature>
<feature type="transmembrane region" description="Helical" evidence="7">
    <location>
        <begin position="518"/>
        <end position="537"/>
    </location>
</feature>
<accession>A0ABV3SAQ3</accession>
<name>A0ABV3SAQ3_9GAMM</name>
<feature type="transmembrane region" description="Helical" evidence="7">
    <location>
        <begin position="763"/>
        <end position="781"/>
    </location>
</feature>
<dbReference type="EMBL" id="JBAKFJ010000001">
    <property type="protein sequence ID" value="MEX0387216.1"/>
    <property type="molecule type" value="Genomic_DNA"/>
</dbReference>
<evidence type="ECO:0000256" key="6">
    <source>
        <dbReference type="ARBA" id="ARBA00023136"/>
    </source>
</evidence>
<keyword evidence="6 7" id="KW-0472">Membrane</keyword>
<feature type="transmembrane region" description="Helical" evidence="7">
    <location>
        <begin position="81"/>
        <end position="102"/>
    </location>
</feature>
<feature type="transmembrane region" description="Helical" evidence="7">
    <location>
        <begin position="174"/>
        <end position="192"/>
    </location>
</feature>
<feature type="transmembrane region" description="Helical" evidence="7">
    <location>
        <begin position="335"/>
        <end position="355"/>
    </location>
</feature>
<comment type="caution">
    <text evidence="8">The sequence shown here is derived from an EMBL/GenBank/DDBJ whole genome shotgun (WGS) entry which is preliminary data.</text>
</comment>
<dbReference type="EC" id="2.7.8.-" evidence="8"/>
<comment type="subcellular location">
    <subcellularLocation>
        <location evidence="1">Cell membrane</location>
        <topology evidence="1">Multi-pass membrane protein</topology>
    </subcellularLocation>
</comment>
<feature type="transmembrane region" description="Helical" evidence="7">
    <location>
        <begin position="309"/>
        <end position="329"/>
    </location>
</feature>
<feature type="transmembrane region" description="Helical" evidence="7">
    <location>
        <begin position="198"/>
        <end position="215"/>
    </location>
</feature>
<feature type="transmembrane region" description="Helical" evidence="7">
    <location>
        <begin position="6"/>
        <end position="26"/>
    </location>
</feature>
<keyword evidence="4 7" id="KW-0812">Transmembrane</keyword>
<evidence type="ECO:0000256" key="1">
    <source>
        <dbReference type="ARBA" id="ARBA00004651"/>
    </source>
</evidence>
<dbReference type="PANTHER" id="PTHR22926:SF3">
    <property type="entry name" value="UNDECAPRENYL-PHOSPHATE ALPHA-N-ACETYLGLUCOSAMINYL 1-PHOSPHATE TRANSFERASE"/>
    <property type="match status" value="1"/>
</dbReference>
<dbReference type="Proteomes" id="UP001556653">
    <property type="component" value="Unassembled WGS sequence"/>
</dbReference>
<evidence type="ECO:0000256" key="3">
    <source>
        <dbReference type="ARBA" id="ARBA00022679"/>
    </source>
</evidence>
<dbReference type="InterPro" id="IPR000715">
    <property type="entry name" value="Glycosyl_transferase_4"/>
</dbReference>
<gene>
    <name evidence="8" type="ORF">V6X64_09450</name>
</gene>
<feature type="transmembrane region" description="Helical" evidence="7">
    <location>
        <begin position="599"/>
        <end position="618"/>
    </location>
</feature>
<feature type="transmembrane region" description="Helical" evidence="7">
    <location>
        <begin position="454"/>
        <end position="473"/>
    </location>
</feature>
<keyword evidence="3 8" id="KW-0808">Transferase</keyword>
<sequence>MLEWSVAGMVSFVIALLGAFVAIRFLRRHAVTWGLVDHPGGRKHHRRPTPVVGGLAIVCGLLAALPFYLSALLPALGGWPAVVLAGLPVLVGAGLLVFAGVLDDKHGLPSGQKLIVQCLAALAVVGWSGVALRTLGAWPDGAPITLGLWAWPVTFVAVVGYVNAFNMIDGVDGLAGSAATVMLGLIAAVALLAGADLILLAAVTVAGAVLGFLVYNLRSPFRSRASVFLGDTGSMLLGFVIVWLVIELSQRPESPVSPVGIAWILVLPVTDTLSLMTRRLLRGQNPFHADRHHLHHLLGRAGFTPGQSAMLFSGLTLLLGVMGIGAAVVGVPDVVLGGALLMVGIGHYFFVRYAWRSTQALRRLRIWVAEGEEDRLPIVDRAALTGLYGMAVAIPAGVMMLVWMAATLLGFASLIRWRTLFAELKGLAFTRIAILLGLWISFATLMRPDPAESAWLPLMWLSGVIALPLGWWLSRYRYHALPLFAVAMAALLGLWIPSVDWRMIEAGYFQTPDYWGDLRTGGLLLVIMLSVLLGGVASGIANYRRRWRARAMLVAGVIGVVTLLMLLMGLQLQSAVAAGVIGLVAMVVAGFAQDRDGRFAMSLGIGVLVTILTGSLLANTFKPAGVSLDAQYLGPVQATMLYLGGAPEMSEMRYPAVSVRMNDWVTVGGLIAERPFAGYGAPDVGLAGSRGDAAQMRSSYAALLVSGGVPALALFGALVLSWTGGMVGVLRTGVWPIAQVITAHGMLWSVLGMMLLTPVVNNPLSGLLVTAVLGLGVAASLDRRRHQTR</sequence>
<keyword evidence="5 7" id="KW-1133">Transmembrane helix</keyword>
<feature type="transmembrane region" description="Helical" evidence="7">
    <location>
        <begin position="51"/>
        <end position="69"/>
    </location>
</feature>
<dbReference type="CDD" id="cd06853">
    <property type="entry name" value="GT_WecA_like"/>
    <property type="match status" value="1"/>
</dbReference>
<keyword evidence="9" id="KW-1185">Reference proteome</keyword>
<feature type="transmembrane region" description="Helical" evidence="7">
    <location>
        <begin position="114"/>
        <end position="132"/>
    </location>
</feature>
<dbReference type="InterPro" id="IPR018480">
    <property type="entry name" value="PNAcMuramoyl-5peptid_Trfase_CS"/>
</dbReference>
<feature type="transmembrane region" description="Helical" evidence="7">
    <location>
        <begin position="480"/>
        <end position="498"/>
    </location>
</feature>
<reference evidence="8 9" key="1">
    <citation type="submission" date="2024-02" db="EMBL/GenBank/DDBJ databases">
        <title>New especies of Spiribacter isolated from saline water.</title>
        <authorList>
            <person name="Leon M.J."/>
            <person name="De La Haba R."/>
            <person name="Sanchez-Porro C."/>
            <person name="Ventosa A."/>
        </authorList>
    </citation>
    <scope>NUCLEOTIDE SEQUENCE [LARGE SCALE GENOMIC DNA]</scope>
    <source>
        <strain evidence="9">ag22IC4-227</strain>
    </source>
</reference>
<evidence type="ECO:0000256" key="4">
    <source>
        <dbReference type="ARBA" id="ARBA00022692"/>
    </source>
</evidence>
<evidence type="ECO:0000313" key="8">
    <source>
        <dbReference type="EMBL" id="MEX0387216.1"/>
    </source>
</evidence>
<protein>
    <submittedName>
        <fullName evidence="8">MraY family glycosyltransferase</fullName>
        <ecNumber evidence="8">2.7.8.-</ecNumber>
    </submittedName>
</protein>
<feature type="transmembrane region" description="Helical" evidence="7">
    <location>
        <begin position="227"/>
        <end position="246"/>
    </location>
</feature>